<gene>
    <name evidence="4" type="ORF">FALBO_10586</name>
</gene>
<dbReference type="InterPro" id="IPR004045">
    <property type="entry name" value="Glutathione_S-Trfase_N"/>
</dbReference>
<dbReference type="GO" id="GO:0016740">
    <property type="term" value="F:transferase activity"/>
    <property type="evidence" value="ECO:0007669"/>
    <property type="project" value="UniProtKB-KW"/>
</dbReference>
<keyword evidence="5" id="KW-1185">Reference proteome</keyword>
<dbReference type="AlphaFoldDB" id="A0A8H4P9N2"/>
<reference evidence="4 5" key="1">
    <citation type="submission" date="2020-01" db="EMBL/GenBank/DDBJ databases">
        <title>Identification and distribution of gene clusters putatively required for synthesis of sphingolipid metabolism inhibitors in phylogenetically diverse species of the filamentous fungus Fusarium.</title>
        <authorList>
            <person name="Kim H.-S."/>
            <person name="Busman M."/>
            <person name="Brown D.W."/>
            <person name="Divon H."/>
            <person name="Uhlig S."/>
            <person name="Proctor R.H."/>
        </authorList>
    </citation>
    <scope>NUCLEOTIDE SEQUENCE [LARGE SCALE GENOMIC DNA]</scope>
    <source>
        <strain evidence="4 5">NRRL 20459</strain>
    </source>
</reference>
<dbReference type="EMBL" id="JAADYS010001505">
    <property type="protein sequence ID" value="KAF4462603.1"/>
    <property type="molecule type" value="Genomic_DNA"/>
</dbReference>
<name>A0A8H4P9N2_9HYPO</name>
<proteinExistence type="inferred from homology"/>
<accession>A0A8H4P9N2</accession>
<evidence type="ECO:0000259" key="3">
    <source>
        <dbReference type="PROSITE" id="PS50405"/>
    </source>
</evidence>
<dbReference type="InterPro" id="IPR004046">
    <property type="entry name" value="GST_C"/>
</dbReference>
<evidence type="ECO:0000259" key="2">
    <source>
        <dbReference type="PROSITE" id="PS50404"/>
    </source>
</evidence>
<dbReference type="SFLD" id="SFLDG00358">
    <property type="entry name" value="Main_(cytGST)"/>
    <property type="match status" value="1"/>
</dbReference>
<dbReference type="OrthoDB" id="2309723at2759"/>
<dbReference type="SUPFAM" id="SSF52833">
    <property type="entry name" value="Thioredoxin-like"/>
    <property type="match status" value="1"/>
</dbReference>
<dbReference type="Gene3D" id="1.20.1050.10">
    <property type="match status" value="1"/>
</dbReference>
<dbReference type="InterPro" id="IPR010987">
    <property type="entry name" value="Glutathione-S-Trfase_C-like"/>
</dbReference>
<comment type="similarity">
    <text evidence="1">Belongs to the GST superfamily.</text>
</comment>
<dbReference type="Pfam" id="PF13409">
    <property type="entry name" value="GST_N_2"/>
    <property type="match status" value="1"/>
</dbReference>
<evidence type="ECO:0000313" key="5">
    <source>
        <dbReference type="Proteomes" id="UP000554235"/>
    </source>
</evidence>
<dbReference type="InterPro" id="IPR040079">
    <property type="entry name" value="Glutathione_S-Trfase"/>
</dbReference>
<evidence type="ECO:0000256" key="1">
    <source>
        <dbReference type="ARBA" id="ARBA00007409"/>
    </source>
</evidence>
<dbReference type="InterPro" id="IPR036282">
    <property type="entry name" value="Glutathione-S-Trfase_C_sf"/>
</dbReference>
<sequence>MSPCLTLYLANVSCAFVPHSVLLHFDIPVNVFLMKFGPKGVEAADGSMSNAEYRKINPLGFVPALDADGEVITEIPAILNYISTLKPEAKLFSDSDLGRVRVAEWLNFLSARAHAVGFSMTFLPGRYIDDTQQFDKTRAKERRNIEECLVHINKRLEGRIFAVGNTLTAADFYLYIFARWAKEMGFEMEKDFPNYAAFGRRTERLEGVREAVKRQDLVLRYAEQGWLAI</sequence>
<evidence type="ECO:0000313" key="4">
    <source>
        <dbReference type="EMBL" id="KAF4462603.1"/>
    </source>
</evidence>
<keyword evidence="4" id="KW-0808">Transferase</keyword>
<dbReference type="InterPro" id="IPR036249">
    <property type="entry name" value="Thioredoxin-like_sf"/>
</dbReference>
<dbReference type="PROSITE" id="PS50404">
    <property type="entry name" value="GST_NTER"/>
    <property type="match status" value="1"/>
</dbReference>
<dbReference type="CDD" id="cd03188">
    <property type="entry name" value="GST_C_Beta"/>
    <property type="match status" value="1"/>
</dbReference>
<comment type="caution">
    <text evidence="4">The sequence shown here is derived from an EMBL/GenBank/DDBJ whole genome shotgun (WGS) entry which is preliminary data.</text>
</comment>
<dbReference type="Gene3D" id="3.40.30.10">
    <property type="entry name" value="Glutaredoxin"/>
    <property type="match status" value="1"/>
</dbReference>
<feature type="domain" description="GST C-terminal" evidence="3">
    <location>
        <begin position="95"/>
        <end position="219"/>
    </location>
</feature>
<dbReference type="Proteomes" id="UP000554235">
    <property type="component" value="Unassembled WGS sequence"/>
</dbReference>
<dbReference type="SFLD" id="SFLDS00019">
    <property type="entry name" value="Glutathione_Transferase_(cytos"/>
    <property type="match status" value="1"/>
</dbReference>
<dbReference type="CDD" id="cd03057">
    <property type="entry name" value="GST_N_Beta"/>
    <property type="match status" value="1"/>
</dbReference>
<dbReference type="Pfam" id="PF00043">
    <property type="entry name" value="GST_C"/>
    <property type="match status" value="1"/>
</dbReference>
<dbReference type="SUPFAM" id="SSF47616">
    <property type="entry name" value="GST C-terminal domain-like"/>
    <property type="match status" value="1"/>
</dbReference>
<dbReference type="PROSITE" id="PS50405">
    <property type="entry name" value="GST_CTER"/>
    <property type="match status" value="1"/>
</dbReference>
<feature type="domain" description="GST N-terminal" evidence="2">
    <location>
        <begin position="1"/>
        <end position="90"/>
    </location>
</feature>
<dbReference type="PANTHER" id="PTHR44051">
    <property type="entry name" value="GLUTATHIONE S-TRANSFERASE-RELATED"/>
    <property type="match status" value="1"/>
</dbReference>
<dbReference type="PANTHER" id="PTHR44051:SF8">
    <property type="entry name" value="GLUTATHIONE S-TRANSFERASE GSTA"/>
    <property type="match status" value="1"/>
</dbReference>
<protein>
    <submittedName>
        <fullName evidence="4">Glutathione S-transferase GST</fullName>
    </submittedName>
</protein>
<organism evidence="4 5">
    <name type="scientific">Fusarium albosuccineum</name>
    <dbReference type="NCBI Taxonomy" id="1237068"/>
    <lineage>
        <taxon>Eukaryota</taxon>
        <taxon>Fungi</taxon>
        <taxon>Dikarya</taxon>
        <taxon>Ascomycota</taxon>
        <taxon>Pezizomycotina</taxon>
        <taxon>Sordariomycetes</taxon>
        <taxon>Hypocreomycetidae</taxon>
        <taxon>Hypocreales</taxon>
        <taxon>Nectriaceae</taxon>
        <taxon>Fusarium</taxon>
        <taxon>Fusarium decemcellulare species complex</taxon>
    </lineage>
</organism>